<reference evidence="1 2" key="1">
    <citation type="submission" date="2015-01" db="EMBL/GenBank/DDBJ databases">
        <title>Evolution of Trichinella species and genotypes.</title>
        <authorList>
            <person name="Korhonen P.K."/>
            <person name="Edoardo P."/>
            <person name="Giuseppe L.R."/>
            <person name="Gasser R.B."/>
        </authorList>
    </citation>
    <scope>NUCLEOTIDE SEQUENCE [LARGE SCALE GENOMIC DNA]</scope>
    <source>
        <strain evidence="1">ISS3</strain>
    </source>
</reference>
<evidence type="ECO:0000313" key="1">
    <source>
        <dbReference type="EMBL" id="KRY35138.1"/>
    </source>
</evidence>
<comment type="caution">
    <text evidence="1">The sequence shown here is derived from an EMBL/GenBank/DDBJ whole genome shotgun (WGS) entry which is preliminary data.</text>
</comment>
<gene>
    <name evidence="1" type="ORF">T01_15377</name>
</gene>
<name>A0A0V1BDY6_TRISP</name>
<accession>A0A0V1BDY6</accession>
<keyword evidence="2" id="KW-1185">Reference proteome</keyword>
<dbReference type="AlphaFoldDB" id="A0A0V1BDY6"/>
<proteinExistence type="predicted"/>
<sequence length="138" mass="15213">MTNERKAGPSSTKPAEALHRISVPTSAVAGHLICHSRWSTGDRFFSLDIIQQHAKFIRFCTATAEELAVQDFDRTHQALHHTTAPTPQSNFIQFSPVPQHLRTSSTCGCKTAASKIRWSDGNCGSSPMALTWNDHVAR</sequence>
<dbReference type="InParanoid" id="A0A0V1BDY6"/>
<protein>
    <submittedName>
        <fullName evidence="1">Uncharacterized protein</fullName>
    </submittedName>
</protein>
<evidence type="ECO:0000313" key="2">
    <source>
        <dbReference type="Proteomes" id="UP000054776"/>
    </source>
</evidence>
<dbReference type="EMBL" id="JYDH01000057">
    <property type="protein sequence ID" value="KRY35138.1"/>
    <property type="molecule type" value="Genomic_DNA"/>
</dbReference>
<organism evidence="1 2">
    <name type="scientific">Trichinella spiralis</name>
    <name type="common">Trichina worm</name>
    <dbReference type="NCBI Taxonomy" id="6334"/>
    <lineage>
        <taxon>Eukaryota</taxon>
        <taxon>Metazoa</taxon>
        <taxon>Ecdysozoa</taxon>
        <taxon>Nematoda</taxon>
        <taxon>Enoplea</taxon>
        <taxon>Dorylaimia</taxon>
        <taxon>Trichinellida</taxon>
        <taxon>Trichinellidae</taxon>
        <taxon>Trichinella</taxon>
    </lineage>
</organism>
<dbReference type="Proteomes" id="UP000054776">
    <property type="component" value="Unassembled WGS sequence"/>
</dbReference>